<protein>
    <recommendedName>
        <fullName evidence="7">DUF202 domain-containing protein</fullName>
    </recommendedName>
</protein>
<keyword evidence="3 6" id="KW-0812">Transmembrane</keyword>
<sequence length="146" mass="16483">MNAFFTQIVIPNKGSVARDHLANERTLLAWTLTSVTFLTLGIGFMQFFRIEQKSQCKDIATVIPISKSIYDKDVVATVLSLCRPIGGMCIIMGMLTLFFGSFRYFQVQNMLMKDEFPVMRLGLVVLIIINLSILILLLVLNFEIAL</sequence>
<keyword evidence="5 6" id="KW-0472">Membrane</keyword>
<evidence type="ECO:0000313" key="9">
    <source>
        <dbReference type="Proteomes" id="UP001202479"/>
    </source>
</evidence>
<dbReference type="InterPro" id="IPR003807">
    <property type="entry name" value="DUF202"/>
</dbReference>
<feature type="domain" description="DUF202" evidence="7">
    <location>
        <begin position="18"/>
        <end position="110"/>
    </location>
</feature>
<comment type="caution">
    <text evidence="8">The sequence shown here is derived from an EMBL/GenBank/DDBJ whole genome shotgun (WGS) entry which is preliminary data.</text>
</comment>
<evidence type="ECO:0000256" key="6">
    <source>
        <dbReference type="SAM" id="Phobius"/>
    </source>
</evidence>
<keyword evidence="9" id="KW-1185">Reference proteome</keyword>
<evidence type="ECO:0000313" key="8">
    <source>
        <dbReference type="EMBL" id="KAI3406528.1"/>
    </source>
</evidence>
<keyword evidence="2" id="KW-1003">Cell membrane</keyword>
<accession>A0AAI9T0H2</accession>
<feature type="transmembrane region" description="Helical" evidence="6">
    <location>
        <begin position="74"/>
        <end position="99"/>
    </location>
</feature>
<dbReference type="InterPro" id="IPR052053">
    <property type="entry name" value="IM_YidH-like"/>
</dbReference>
<comment type="subcellular location">
    <subcellularLocation>
        <location evidence="1">Cell membrane</location>
        <topology evidence="1">Multi-pass membrane protein</topology>
    </subcellularLocation>
</comment>
<dbReference type="GeneID" id="73378277"/>
<dbReference type="AlphaFoldDB" id="A0AAI9T0H2"/>
<keyword evidence="4 6" id="KW-1133">Transmembrane helix</keyword>
<evidence type="ECO:0000256" key="2">
    <source>
        <dbReference type="ARBA" id="ARBA00022475"/>
    </source>
</evidence>
<dbReference type="PANTHER" id="PTHR34187">
    <property type="entry name" value="FGR18P"/>
    <property type="match status" value="1"/>
</dbReference>
<dbReference type="Proteomes" id="UP001202479">
    <property type="component" value="Unassembled WGS sequence"/>
</dbReference>
<dbReference type="PANTHER" id="PTHR34187:SF2">
    <property type="entry name" value="DUF202 DOMAIN-CONTAINING PROTEIN"/>
    <property type="match status" value="1"/>
</dbReference>
<feature type="transmembrane region" description="Helical" evidence="6">
    <location>
        <begin position="27"/>
        <end position="48"/>
    </location>
</feature>
<dbReference type="GO" id="GO:0005886">
    <property type="term" value="C:plasma membrane"/>
    <property type="evidence" value="ECO:0007669"/>
    <property type="project" value="UniProtKB-SubCell"/>
</dbReference>
<evidence type="ECO:0000256" key="3">
    <source>
        <dbReference type="ARBA" id="ARBA00022692"/>
    </source>
</evidence>
<gene>
    <name evidence="8" type="ORF">KGF56_000660</name>
</gene>
<evidence type="ECO:0000259" key="7">
    <source>
        <dbReference type="Pfam" id="PF02656"/>
    </source>
</evidence>
<name>A0AAI9T0H2_9ASCO</name>
<evidence type="ECO:0000256" key="4">
    <source>
        <dbReference type="ARBA" id="ARBA00022989"/>
    </source>
</evidence>
<feature type="transmembrane region" description="Helical" evidence="6">
    <location>
        <begin position="119"/>
        <end position="140"/>
    </location>
</feature>
<dbReference type="EMBL" id="JAHUZD010000023">
    <property type="protein sequence ID" value="KAI3406528.1"/>
    <property type="molecule type" value="Genomic_DNA"/>
</dbReference>
<organism evidence="8 9">
    <name type="scientific">Candida oxycetoniae</name>
    <dbReference type="NCBI Taxonomy" id="497107"/>
    <lineage>
        <taxon>Eukaryota</taxon>
        <taxon>Fungi</taxon>
        <taxon>Dikarya</taxon>
        <taxon>Ascomycota</taxon>
        <taxon>Saccharomycotina</taxon>
        <taxon>Pichiomycetes</taxon>
        <taxon>Debaryomycetaceae</taxon>
        <taxon>Candida/Lodderomyces clade</taxon>
        <taxon>Candida</taxon>
    </lineage>
</organism>
<reference evidence="8" key="1">
    <citation type="journal article" date="2022" name="DNA Res.">
        <title>Genome analysis of five recently described species of the CUG-Ser clade uncovers Candida theae as a new hybrid lineage with pathogenic potential in the Candida parapsilosis species complex.</title>
        <authorList>
            <person name="Mixao V."/>
            <person name="Del Olmo V."/>
            <person name="Hegedusova E."/>
            <person name="Saus E."/>
            <person name="Pryszcz L."/>
            <person name="Cillingova A."/>
            <person name="Nosek J."/>
            <person name="Gabaldon T."/>
        </authorList>
    </citation>
    <scope>NUCLEOTIDE SEQUENCE</scope>
    <source>
        <strain evidence="8">CBS 10844</strain>
    </source>
</reference>
<evidence type="ECO:0000256" key="5">
    <source>
        <dbReference type="ARBA" id="ARBA00023136"/>
    </source>
</evidence>
<evidence type="ECO:0000256" key="1">
    <source>
        <dbReference type="ARBA" id="ARBA00004651"/>
    </source>
</evidence>
<dbReference type="Pfam" id="PF02656">
    <property type="entry name" value="DUF202"/>
    <property type="match status" value="1"/>
</dbReference>
<dbReference type="RefSeq" id="XP_049182273.1">
    <property type="nucleotide sequence ID" value="XM_049326594.1"/>
</dbReference>
<proteinExistence type="predicted"/>